<sequence length="65" mass="7441">MHGKTAHILNERQFVILFGINRFLVIAYQNISSSLAYAPFWEEGDATKSMRGDVLLFYDIFVSVV</sequence>
<keyword evidence="2" id="KW-1185">Reference proteome</keyword>
<proteinExistence type="predicted"/>
<evidence type="ECO:0000313" key="1">
    <source>
        <dbReference type="EMBL" id="GEC63372.1"/>
    </source>
</evidence>
<reference evidence="1 2" key="1">
    <citation type="submission" date="2019-06" db="EMBL/GenBank/DDBJ databases">
        <title>Whole genome shotgun sequence of Komagataeibacter hansenii NBRC 14820.</title>
        <authorList>
            <person name="Hosoyama A."/>
            <person name="Uohara A."/>
            <person name="Ohji S."/>
            <person name="Ichikawa N."/>
        </authorList>
    </citation>
    <scope>NUCLEOTIDE SEQUENCE [LARGE SCALE GENOMIC DNA]</scope>
    <source>
        <strain evidence="1 2">NBRC 14820</strain>
    </source>
</reference>
<gene>
    <name evidence="1" type="ORF">GHA01_12210</name>
</gene>
<name>A0ABQ0SE36_NOVHA</name>
<accession>A0ABQ0SE36</accession>
<protein>
    <submittedName>
        <fullName evidence="1">Uncharacterized protein</fullName>
    </submittedName>
</protein>
<evidence type="ECO:0000313" key="2">
    <source>
        <dbReference type="Proteomes" id="UP000319478"/>
    </source>
</evidence>
<dbReference type="EMBL" id="BJNN01000075">
    <property type="protein sequence ID" value="GEC63372.1"/>
    <property type="molecule type" value="Genomic_DNA"/>
</dbReference>
<comment type="caution">
    <text evidence="1">The sequence shown here is derived from an EMBL/GenBank/DDBJ whole genome shotgun (WGS) entry which is preliminary data.</text>
</comment>
<organism evidence="1 2">
    <name type="scientific">Novacetimonas hansenii</name>
    <name type="common">Komagataeibacter hansenii</name>
    <dbReference type="NCBI Taxonomy" id="436"/>
    <lineage>
        <taxon>Bacteria</taxon>
        <taxon>Pseudomonadati</taxon>
        <taxon>Pseudomonadota</taxon>
        <taxon>Alphaproteobacteria</taxon>
        <taxon>Acetobacterales</taxon>
        <taxon>Acetobacteraceae</taxon>
        <taxon>Novacetimonas</taxon>
    </lineage>
</organism>
<dbReference type="Proteomes" id="UP000319478">
    <property type="component" value="Unassembled WGS sequence"/>
</dbReference>